<dbReference type="Proteomes" id="UP000694846">
    <property type="component" value="Unplaced"/>
</dbReference>
<sequence length="411" mass="46521">MDRCEKVNGQSTLLRPARPCDVCRRHPVYDGGRRSKATGHRMSRDCDYVNNDNLCASNFYRNHEVWPRKVQRIARKPESGNGDFSVLPCHRSSSSWKRRDEPGRTLLVHGLGRDMNCDNVFNMFCLYGNVTAVKILKNRQVLVELDDVKAAERCVSNLHLLPLDQKTKLKVKYSKYSYIHDKGTVAKLSDGTPAQKNYTPSILNRFSSKTNFMDKRRIAAPSKILHFFNAPMDICGLNIRRAVINALDCKDAVRSITILPQKQPDAKCSTGLLEMKSVDLAAKALLLLNHMKLESSRSRFPFLLKLCFSKWSEMRQKSGNSTALVFNTTPRTPWLFHRSDHGVSSAEFTISQITRATDDGYPWTLWDLRKRATETIVHEAVISTDTECGPSGQTGTLQDLQLVRAGRSVDT</sequence>
<dbReference type="SUPFAM" id="SSF54928">
    <property type="entry name" value="RNA-binding domain, RBD"/>
    <property type="match status" value="1"/>
</dbReference>
<feature type="domain" description="RRM" evidence="3">
    <location>
        <begin position="104"/>
        <end position="176"/>
    </location>
</feature>
<organism evidence="4 5">
    <name type="scientific">Sipha flava</name>
    <name type="common">yellow sugarcane aphid</name>
    <dbReference type="NCBI Taxonomy" id="143950"/>
    <lineage>
        <taxon>Eukaryota</taxon>
        <taxon>Metazoa</taxon>
        <taxon>Ecdysozoa</taxon>
        <taxon>Arthropoda</taxon>
        <taxon>Hexapoda</taxon>
        <taxon>Insecta</taxon>
        <taxon>Pterygota</taxon>
        <taxon>Neoptera</taxon>
        <taxon>Paraneoptera</taxon>
        <taxon>Hemiptera</taxon>
        <taxon>Sternorrhyncha</taxon>
        <taxon>Aphidomorpha</taxon>
        <taxon>Aphidoidea</taxon>
        <taxon>Aphididae</taxon>
        <taxon>Sipha</taxon>
    </lineage>
</organism>
<evidence type="ECO:0000259" key="3">
    <source>
        <dbReference type="PROSITE" id="PS50102"/>
    </source>
</evidence>
<evidence type="ECO:0000256" key="1">
    <source>
        <dbReference type="ARBA" id="ARBA00022884"/>
    </source>
</evidence>
<dbReference type="PANTHER" id="PTHR15592">
    <property type="entry name" value="MATRIN 3/NUCLEAR PROTEIN 220-RELATED"/>
    <property type="match status" value="1"/>
</dbReference>
<proteinExistence type="predicted"/>
<dbReference type="RefSeq" id="XP_025422136.1">
    <property type="nucleotide sequence ID" value="XM_025566351.1"/>
</dbReference>
<keyword evidence="4" id="KW-1185">Reference proteome</keyword>
<gene>
    <name evidence="5" type="primary">LOC112691912</name>
</gene>
<evidence type="ECO:0000313" key="5">
    <source>
        <dbReference type="RefSeq" id="XP_025422136.1"/>
    </source>
</evidence>
<dbReference type="PROSITE" id="PS50102">
    <property type="entry name" value="RRM"/>
    <property type="match status" value="1"/>
</dbReference>
<dbReference type="Gene3D" id="3.30.70.330">
    <property type="match status" value="2"/>
</dbReference>
<protein>
    <submittedName>
        <fullName evidence="5">Uncharacterized protein LOC112691912</fullName>
    </submittedName>
</protein>
<dbReference type="OrthoDB" id="6620929at2759"/>
<dbReference type="AlphaFoldDB" id="A0A8B8GHS1"/>
<name>A0A8B8GHS1_9HEMI</name>
<evidence type="ECO:0000313" key="4">
    <source>
        <dbReference type="Proteomes" id="UP000694846"/>
    </source>
</evidence>
<dbReference type="Pfam" id="PF22976">
    <property type="entry name" value="RRM_10"/>
    <property type="match status" value="1"/>
</dbReference>
<dbReference type="InterPro" id="IPR055204">
    <property type="entry name" value="HNRNPL_RRM"/>
</dbReference>
<dbReference type="InterPro" id="IPR000504">
    <property type="entry name" value="RRM_dom"/>
</dbReference>
<dbReference type="GeneID" id="112691912"/>
<evidence type="ECO:0000256" key="2">
    <source>
        <dbReference type="PROSITE-ProRule" id="PRU00176"/>
    </source>
</evidence>
<keyword evidence="1 2" id="KW-0694">RNA-binding</keyword>
<dbReference type="Pfam" id="PF13893">
    <property type="entry name" value="RRM_5"/>
    <property type="match status" value="1"/>
</dbReference>
<dbReference type="SMART" id="SM00360">
    <property type="entry name" value="RRM"/>
    <property type="match status" value="1"/>
</dbReference>
<dbReference type="InterPro" id="IPR035979">
    <property type="entry name" value="RBD_domain_sf"/>
</dbReference>
<accession>A0A8B8GHS1</accession>
<dbReference type="InterPro" id="IPR012677">
    <property type="entry name" value="Nucleotide-bd_a/b_plait_sf"/>
</dbReference>
<dbReference type="GO" id="GO:0003723">
    <property type="term" value="F:RNA binding"/>
    <property type="evidence" value="ECO:0007669"/>
    <property type="project" value="UniProtKB-UniRule"/>
</dbReference>
<reference evidence="5" key="1">
    <citation type="submission" date="2025-08" db="UniProtKB">
        <authorList>
            <consortium name="RefSeq"/>
        </authorList>
    </citation>
    <scope>IDENTIFICATION</scope>
    <source>
        <tissue evidence="5">Whole body</tissue>
    </source>
</reference>